<evidence type="ECO:0000256" key="8">
    <source>
        <dbReference type="ARBA" id="ARBA00023180"/>
    </source>
</evidence>
<dbReference type="InterPro" id="IPR036772">
    <property type="entry name" value="SRCR-like_dom_sf"/>
</dbReference>
<reference evidence="13" key="2">
    <citation type="submission" date="2025-08" db="UniProtKB">
        <authorList>
            <consortium name="Ensembl"/>
        </authorList>
    </citation>
    <scope>IDENTIFICATION</scope>
</reference>
<evidence type="ECO:0000313" key="14">
    <source>
        <dbReference type="Proteomes" id="UP000472265"/>
    </source>
</evidence>
<dbReference type="FunFam" id="3.10.250.10:FF:000011">
    <property type="entry name" value="Scavenger receptor class A member 5"/>
    <property type="match status" value="1"/>
</dbReference>
<reference evidence="13" key="3">
    <citation type="submission" date="2025-09" db="UniProtKB">
        <authorList>
            <consortium name="Ensembl"/>
        </authorList>
    </citation>
    <scope>IDENTIFICATION</scope>
</reference>
<keyword evidence="4 11" id="KW-1133">Transmembrane helix</keyword>
<evidence type="ECO:0000256" key="5">
    <source>
        <dbReference type="ARBA" id="ARBA00023136"/>
    </source>
</evidence>
<protein>
    <recommendedName>
        <fullName evidence="12">SRCR domain-containing protein</fullName>
    </recommendedName>
</protein>
<keyword evidence="2 11" id="KW-0812">Transmembrane</keyword>
<evidence type="ECO:0000256" key="3">
    <source>
        <dbReference type="ARBA" id="ARBA00022968"/>
    </source>
</evidence>
<evidence type="ECO:0000256" key="7">
    <source>
        <dbReference type="ARBA" id="ARBA00023170"/>
    </source>
</evidence>
<name>A0A671TSF0_SPAAU</name>
<keyword evidence="6 9" id="KW-1015">Disulfide bond</keyword>
<dbReference type="PRINTS" id="PR00258">
    <property type="entry name" value="SPERACTRCPTR"/>
</dbReference>
<evidence type="ECO:0000256" key="9">
    <source>
        <dbReference type="PROSITE-ProRule" id="PRU00196"/>
    </source>
</evidence>
<dbReference type="InParanoid" id="A0A671TSF0"/>
<evidence type="ECO:0000256" key="1">
    <source>
        <dbReference type="ARBA" id="ARBA00004606"/>
    </source>
</evidence>
<evidence type="ECO:0000256" key="4">
    <source>
        <dbReference type="ARBA" id="ARBA00022989"/>
    </source>
</evidence>
<evidence type="ECO:0000256" key="11">
    <source>
        <dbReference type="SAM" id="Phobius"/>
    </source>
</evidence>
<dbReference type="SMART" id="SM00202">
    <property type="entry name" value="SR"/>
    <property type="match status" value="1"/>
</dbReference>
<dbReference type="SUPFAM" id="SSF56487">
    <property type="entry name" value="SRCR-like"/>
    <property type="match status" value="1"/>
</dbReference>
<dbReference type="Gene3D" id="3.10.250.10">
    <property type="entry name" value="SRCR-like domain"/>
    <property type="match status" value="1"/>
</dbReference>
<feature type="compositionally biased region" description="Low complexity" evidence="10">
    <location>
        <begin position="299"/>
        <end position="312"/>
    </location>
</feature>
<dbReference type="PANTHER" id="PTHR48071:SF18">
    <property type="entry name" value="DELETED IN MALIGNANT BRAIN TUMORS 1 PROTEIN-RELATED"/>
    <property type="match status" value="1"/>
</dbReference>
<dbReference type="InterPro" id="IPR008160">
    <property type="entry name" value="Collagen"/>
</dbReference>
<dbReference type="Proteomes" id="UP000472265">
    <property type="component" value="Chromosome 9"/>
</dbReference>
<evidence type="ECO:0000313" key="13">
    <source>
        <dbReference type="Ensembl" id="ENSSAUP00010004949.1"/>
    </source>
</evidence>
<dbReference type="Pfam" id="PF00530">
    <property type="entry name" value="SRCR"/>
    <property type="match status" value="1"/>
</dbReference>
<feature type="disulfide bond" evidence="9">
    <location>
        <begin position="386"/>
        <end position="396"/>
    </location>
</feature>
<dbReference type="GO" id="GO:0016020">
    <property type="term" value="C:membrane"/>
    <property type="evidence" value="ECO:0007669"/>
    <property type="project" value="UniProtKB-SubCell"/>
</dbReference>
<dbReference type="InterPro" id="IPR001190">
    <property type="entry name" value="SRCR"/>
</dbReference>
<proteinExistence type="predicted"/>
<keyword evidence="7" id="KW-0675">Receptor</keyword>
<evidence type="ECO:0000259" key="12">
    <source>
        <dbReference type="PROSITE" id="PS50287"/>
    </source>
</evidence>
<feature type="compositionally biased region" description="Low complexity" evidence="10">
    <location>
        <begin position="219"/>
        <end position="235"/>
    </location>
</feature>
<dbReference type="GeneTree" id="ENSGT00950000183074"/>
<sequence length="417" mass="43792">METTLIDSFSSTQNKLLFDMSPSRTNRYSFQPDDLKPARPRRPWCLYVIVIYLILQTTLIAFLIYKVFTLQSSVSGPRMSNHISLGREDDEEVLQTLLRNNSQETKTLRSHLWTLQSQVQSMCGEEGQLDRLRSDLKLLNTSTHNMEGKLRSDLKLLNISTHNMEHKLTNMSHKAGLPGPPGRDGPSGAPGVKGPKGDSGVVGPQGPKGDRGLKGEQGVPGAAGPSGPAGPRGNPGAQGLGAKGAKGDTGAQGPRGDKGDTGSAGEKGSAGVPGDRGSDGHKGDPGSIGPAGPPGVAGPPGAKGAQGPQGLKGAKGDQDMNVRLVPSGRRGRVEVRRNGVWGTVCDDSFDTNDGTVICRMLGYTRASSVFTEGAGSGQIWLDDLECTGTEWSIFNCPNSGAGIHNCGHHEDVGVECV</sequence>
<feature type="region of interest" description="Disordered" evidence="10">
    <location>
        <begin position="171"/>
        <end position="322"/>
    </location>
</feature>
<dbReference type="PROSITE" id="PS50287">
    <property type="entry name" value="SRCR_2"/>
    <property type="match status" value="1"/>
</dbReference>
<dbReference type="PANTHER" id="PTHR48071">
    <property type="entry name" value="SRCR DOMAIN-CONTAINING PROTEIN"/>
    <property type="match status" value="1"/>
</dbReference>
<feature type="transmembrane region" description="Helical" evidence="11">
    <location>
        <begin position="44"/>
        <end position="65"/>
    </location>
</feature>
<keyword evidence="14" id="KW-1185">Reference proteome</keyword>
<organism evidence="13 14">
    <name type="scientific">Sparus aurata</name>
    <name type="common">Gilthead sea bream</name>
    <dbReference type="NCBI Taxonomy" id="8175"/>
    <lineage>
        <taxon>Eukaryota</taxon>
        <taxon>Metazoa</taxon>
        <taxon>Chordata</taxon>
        <taxon>Craniata</taxon>
        <taxon>Vertebrata</taxon>
        <taxon>Euteleostomi</taxon>
        <taxon>Actinopterygii</taxon>
        <taxon>Neopterygii</taxon>
        <taxon>Teleostei</taxon>
        <taxon>Neoteleostei</taxon>
        <taxon>Acanthomorphata</taxon>
        <taxon>Eupercaria</taxon>
        <taxon>Spariformes</taxon>
        <taxon>Sparidae</taxon>
        <taxon>Sparus</taxon>
    </lineage>
</organism>
<dbReference type="OMA" id="MYNGFWG"/>
<keyword evidence="3" id="KW-0735">Signal-anchor</keyword>
<evidence type="ECO:0000256" key="10">
    <source>
        <dbReference type="SAM" id="MobiDB-lite"/>
    </source>
</evidence>
<evidence type="ECO:0000256" key="2">
    <source>
        <dbReference type="ARBA" id="ARBA00022692"/>
    </source>
</evidence>
<dbReference type="PROSITE" id="PS00420">
    <property type="entry name" value="SRCR_1"/>
    <property type="match status" value="1"/>
</dbReference>
<accession>A0A671TSF0</accession>
<keyword evidence="8" id="KW-0325">Glycoprotein</keyword>
<feature type="domain" description="SRCR" evidence="12">
    <location>
        <begin position="322"/>
        <end position="417"/>
    </location>
</feature>
<reference evidence="13" key="1">
    <citation type="submission" date="2021-04" db="EMBL/GenBank/DDBJ databases">
        <authorList>
            <consortium name="Wellcome Sanger Institute Data Sharing"/>
        </authorList>
    </citation>
    <scope>NUCLEOTIDE SEQUENCE [LARGE SCALE GENOMIC DNA]</scope>
</reference>
<dbReference type="Ensembl" id="ENSSAUT00010005347.1">
    <property type="protein sequence ID" value="ENSSAUP00010004949.1"/>
    <property type="gene ID" value="ENSSAUG00010002529.1"/>
</dbReference>
<evidence type="ECO:0000256" key="6">
    <source>
        <dbReference type="ARBA" id="ARBA00023157"/>
    </source>
</evidence>
<comment type="subcellular location">
    <subcellularLocation>
        <location evidence="1">Membrane</location>
        <topology evidence="1">Single-pass type II membrane protein</topology>
    </subcellularLocation>
</comment>
<dbReference type="AlphaFoldDB" id="A0A671TSF0"/>
<comment type="caution">
    <text evidence="9">Lacks conserved residue(s) required for the propagation of feature annotation.</text>
</comment>
<dbReference type="Pfam" id="PF01391">
    <property type="entry name" value="Collagen"/>
    <property type="match status" value="1"/>
</dbReference>
<keyword evidence="5 11" id="KW-0472">Membrane</keyword>